<keyword evidence="3" id="KW-1185">Reference proteome</keyword>
<feature type="compositionally biased region" description="Basic and acidic residues" evidence="1">
    <location>
        <begin position="96"/>
        <end position="106"/>
    </location>
</feature>
<comment type="caution">
    <text evidence="2">The sequence shown here is derived from an EMBL/GenBank/DDBJ whole genome shotgun (WGS) entry which is preliminary data.</text>
</comment>
<evidence type="ECO:0000313" key="2">
    <source>
        <dbReference type="EMBL" id="CAH0046386.1"/>
    </source>
</evidence>
<dbReference type="AlphaFoldDB" id="A0A9P0E823"/>
<organism evidence="2 3">
    <name type="scientific">Clonostachys solani</name>
    <dbReference type="NCBI Taxonomy" id="160281"/>
    <lineage>
        <taxon>Eukaryota</taxon>
        <taxon>Fungi</taxon>
        <taxon>Dikarya</taxon>
        <taxon>Ascomycota</taxon>
        <taxon>Pezizomycotina</taxon>
        <taxon>Sordariomycetes</taxon>
        <taxon>Hypocreomycetidae</taxon>
        <taxon>Hypocreales</taxon>
        <taxon>Bionectriaceae</taxon>
        <taxon>Clonostachys</taxon>
    </lineage>
</organism>
<feature type="region of interest" description="Disordered" evidence="1">
    <location>
        <begin position="407"/>
        <end position="437"/>
    </location>
</feature>
<name>A0A9P0E823_9HYPO</name>
<feature type="compositionally biased region" description="Low complexity" evidence="1">
    <location>
        <begin position="10"/>
        <end position="45"/>
    </location>
</feature>
<feature type="compositionally biased region" description="Polar residues" evidence="1">
    <location>
        <begin position="420"/>
        <end position="432"/>
    </location>
</feature>
<gene>
    <name evidence="2" type="ORF">CSOL1703_00012120</name>
</gene>
<dbReference type="EMBL" id="CABFOC020000014">
    <property type="protein sequence ID" value="CAH0046386.1"/>
    <property type="molecule type" value="Genomic_DNA"/>
</dbReference>
<protein>
    <submittedName>
        <fullName evidence="2">Uncharacterized protein</fullName>
    </submittedName>
</protein>
<evidence type="ECO:0000313" key="3">
    <source>
        <dbReference type="Proteomes" id="UP000775872"/>
    </source>
</evidence>
<feature type="region of interest" description="Disordered" evidence="1">
    <location>
        <begin position="1"/>
        <end position="185"/>
    </location>
</feature>
<proteinExistence type="predicted"/>
<dbReference type="Proteomes" id="UP000775872">
    <property type="component" value="Unassembled WGS sequence"/>
</dbReference>
<accession>A0A9P0E823</accession>
<sequence length="524" mass="58884">MLRRTTRRTAGASPASEAPASDAPASDAPPNALSGGAISSSSSSGLKRRRDAGSPDPKPAPKEDDKEDGVIVVDMAGRQPRPRPQLPLSGSSAMFVKKEDQDELSRRPTTPPISSRSKKRARFSSPVSFSTPPNAEDEPRDAISSPPRKRLRRLGPPRPWASDRLADPTGAGNEPSPTKPELTPPRLWFNCISKKQKRLAEKNSINELVQQKGWNKTLCIDPLLWTRAQCRLLRCLFKYDEDAQQRFPEGWYEDHSLSKVDAFKMHVDVCSPLRTREVKLEALMRVLRDNDFEVLGNSHDMPKNIWVSPFRRDLNFIYHGKSYAEVAADAIFSHTAGKEIHSLAYVDLDYARANRRLALSLAPPSFRDGQHPSAFVGREQPAPKTLRHDAQDPYIVGVMIALAQKQREDEVRKSQRQRDAATQSEPSSSEVGTNAKLAKPQVDETDACYKVSVVAIPEKADYMYFYTASFPFKFLQKLYRPSEYSASDWVPIRYFQAPLRKKLNILEMLTPTMKKIVGEERTSL</sequence>
<feature type="compositionally biased region" description="Basic and acidic residues" evidence="1">
    <location>
        <begin position="407"/>
        <end position="419"/>
    </location>
</feature>
<evidence type="ECO:0000256" key="1">
    <source>
        <dbReference type="SAM" id="MobiDB-lite"/>
    </source>
</evidence>
<dbReference type="OrthoDB" id="5343483at2759"/>
<reference evidence="2" key="1">
    <citation type="submission" date="2021-10" db="EMBL/GenBank/DDBJ databases">
        <authorList>
            <person name="Piombo E."/>
        </authorList>
    </citation>
    <scope>NUCLEOTIDE SEQUENCE</scope>
</reference>